<dbReference type="Proteomes" id="UP000688947">
    <property type="component" value="Unassembled WGS sequence"/>
</dbReference>
<evidence type="ECO:0000256" key="13">
    <source>
        <dbReference type="SAM" id="Phobius"/>
    </source>
</evidence>
<feature type="transmembrane region" description="Helical" evidence="13">
    <location>
        <begin position="163"/>
        <end position="183"/>
    </location>
</feature>
<feature type="transmembrane region" description="Helical" evidence="13">
    <location>
        <begin position="370"/>
        <end position="389"/>
    </location>
</feature>
<dbReference type="FunFam" id="1.20.1280.290:FF:000007">
    <property type="entry name" value="Bidirectional sugar transporter SWEET7"/>
    <property type="match status" value="2"/>
</dbReference>
<comment type="caution">
    <text evidence="14">The sequence shown here is derived from an EMBL/GenBank/DDBJ whole genome shotgun (WGS) entry which is preliminary data.</text>
</comment>
<dbReference type="GO" id="GO:0000139">
    <property type="term" value="C:Golgi membrane"/>
    <property type="evidence" value="ECO:0007669"/>
    <property type="project" value="UniProtKB-SubCell"/>
</dbReference>
<evidence type="ECO:0000256" key="3">
    <source>
        <dbReference type="ARBA" id="ARBA00007809"/>
    </source>
</evidence>
<keyword evidence="7" id="KW-0762">Sugar transport</keyword>
<keyword evidence="12 13" id="KW-0472">Membrane</keyword>
<accession>A0A8T1U8W9</accession>
<feature type="transmembrane region" description="Helical" evidence="13">
    <location>
        <begin position="98"/>
        <end position="120"/>
    </location>
</feature>
<evidence type="ECO:0000256" key="1">
    <source>
        <dbReference type="ARBA" id="ARBA00004651"/>
    </source>
</evidence>
<feature type="transmembrane region" description="Helical" evidence="13">
    <location>
        <begin position="189"/>
        <end position="209"/>
    </location>
</feature>
<evidence type="ECO:0000256" key="8">
    <source>
        <dbReference type="ARBA" id="ARBA00022692"/>
    </source>
</evidence>
<dbReference type="InterPro" id="IPR004316">
    <property type="entry name" value="SWEET_rpt"/>
</dbReference>
<evidence type="ECO:0000256" key="12">
    <source>
        <dbReference type="ARBA" id="ARBA00023136"/>
    </source>
</evidence>
<dbReference type="InterPro" id="IPR047664">
    <property type="entry name" value="SWEET"/>
</dbReference>
<organism evidence="14 15">
    <name type="scientific">Phytophthora cactorum</name>
    <dbReference type="NCBI Taxonomy" id="29920"/>
    <lineage>
        <taxon>Eukaryota</taxon>
        <taxon>Sar</taxon>
        <taxon>Stramenopiles</taxon>
        <taxon>Oomycota</taxon>
        <taxon>Peronosporomycetes</taxon>
        <taxon>Peronosporales</taxon>
        <taxon>Peronosporaceae</taxon>
        <taxon>Phytophthora</taxon>
    </lineage>
</organism>
<dbReference type="AlphaFoldDB" id="A0A8T1U8W9"/>
<feature type="transmembrane region" description="Helical" evidence="13">
    <location>
        <begin position="303"/>
        <end position="324"/>
    </location>
</feature>
<reference evidence="14" key="1">
    <citation type="submission" date="2021-01" db="EMBL/GenBank/DDBJ databases">
        <title>Phytophthora aleatoria, a newly-described species from Pinus radiata is distinct from Phytophthora cactorum isolates based on comparative genomics.</title>
        <authorList>
            <person name="Mcdougal R."/>
            <person name="Panda P."/>
            <person name="Williams N."/>
            <person name="Studholme D.J."/>
        </authorList>
    </citation>
    <scope>NUCLEOTIDE SEQUENCE</scope>
    <source>
        <strain evidence="14">NZFS 3830</strain>
    </source>
</reference>
<feature type="transmembrane region" description="Helical" evidence="13">
    <location>
        <begin position="277"/>
        <end position="297"/>
    </location>
</feature>
<dbReference type="VEuPathDB" id="FungiDB:PC110_g18624"/>
<protein>
    <recommendedName>
        <fullName evidence="4">Sugar transporter SWEET1</fullName>
    </recommendedName>
</protein>
<evidence type="ECO:0000313" key="14">
    <source>
        <dbReference type="EMBL" id="KAG6954536.1"/>
    </source>
</evidence>
<feature type="transmembrane region" description="Helical" evidence="13">
    <location>
        <begin position="336"/>
        <end position="358"/>
    </location>
</feature>
<keyword evidence="9" id="KW-0677">Repeat</keyword>
<evidence type="ECO:0000256" key="10">
    <source>
        <dbReference type="ARBA" id="ARBA00022989"/>
    </source>
</evidence>
<dbReference type="OrthoDB" id="409725at2759"/>
<dbReference type="EMBL" id="JAENGZ010000739">
    <property type="protein sequence ID" value="KAG6954536.1"/>
    <property type="molecule type" value="Genomic_DNA"/>
</dbReference>
<keyword evidence="10 13" id="KW-1133">Transmembrane helix</keyword>
<dbReference type="GO" id="GO:0005886">
    <property type="term" value="C:plasma membrane"/>
    <property type="evidence" value="ECO:0007669"/>
    <property type="project" value="UniProtKB-SubCell"/>
</dbReference>
<proteinExistence type="inferred from homology"/>
<keyword evidence="8 13" id="KW-0812">Transmembrane</keyword>
<name>A0A8T1U8W9_9STRA</name>
<evidence type="ECO:0000256" key="5">
    <source>
        <dbReference type="ARBA" id="ARBA00022448"/>
    </source>
</evidence>
<comment type="subcellular location">
    <subcellularLocation>
        <location evidence="1">Cell membrane</location>
        <topology evidence="1">Multi-pass membrane protein</topology>
    </subcellularLocation>
    <subcellularLocation>
        <location evidence="2">Golgi apparatus membrane</location>
        <topology evidence="2">Multi-pass membrane protein</topology>
    </subcellularLocation>
</comment>
<dbReference type="PANTHER" id="PTHR10791">
    <property type="entry name" value="RAG1-ACTIVATING PROTEIN 1"/>
    <property type="match status" value="1"/>
</dbReference>
<keyword evidence="5" id="KW-0813">Transport</keyword>
<feature type="transmembrane region" description="Helical" evidence="13">
    <location>
        <begin position="63"/>
        <end position="86"/>
    </location>
</feature>
<feature type="transmembrane region" description="Helical" evidence="13">
    <location>
        <begin position="132"/>
        <end position="151"/>
    </location>
</feature>
<keyword evidence="11" id="KW-0333">Golgi apparatus</keyword>
<dbReference type="Pfam" id="PF03083">
    <property type="entry name" value="MtN3_slv"/>
    <property type="match status" value="4"/>
</dbReference>
<dbReference type="PANTHER" id="PTHR10791:SF30">
    <property type="entry name" value="SUGAR TRANSPORTER SWEET1"/>
    <property type="match status" value="1"/>
</dbReference>
<evidence type="ECO:0000313" key="15">
    <source>
        <dbReference type="Proteomes" id="UP000688947"/>
    </source>
</evidence>
<feature type="transmembrane region" description="Helical" evidence="13">
    <location>
        <begin position="427"/>
        <end position="447"/>
    </location>
</feature>
<dbReference type="GO" id="GO:0051119">
    <property type="term" value="F:sugar transmembrane transporter activity"/>
    <property type="evidence" value="ECO:0007669"/>
    <property type="project" value="InterPro"/>
</dbReference>
<evidence type="ECO:0000256" key="6">
    <source>
        <dbReference type="ARBA" id="ARBA00022475"/>
    </source>
</evidence>
<evidence type="ECO:0000256" key="2">
    <source>
        <dbReference type="ARBA" id="ARBA00004653"/>
    </source>
</evidence>
<keyword evidence="6" id="KW-1003">Cell membrane</keyword>
<dbReference type="FunFam" id="1.20.1280.290:FF:000004">
    <property type="entry name" value="Sugar transporter SWEET"/>
    <property type="match status" value="2"/>
</dbReference>
<evidence type="ECO:0000256" key="11">
    <source>
        <dbReference type="ARBA" id="ARBA00023034"/>
    </source>
</evidence>
<comment type="similarity">
    <text evidence="3">Belongs to the SWEET sugar transporter family.</text>
</comment>
<sequence>MAVWVTLLRVVTSIAQIGMIISPGPDIFRVHKHKSTGEMAALPLIAMIVNNHLWTLYGYLTDSIFPLMATQLFGELAAIVFTVIYYRWSIDRPALNKLLAWALLAYTVITAYVVLGIARVTNQSDDEVGKTLGYAGIVINLWMYGSPLGTVRHVINTRSAASLPINLSVMMFFTTVLWVAISIVDGDMLIMSLNIAGVVLSIIQITLYIRFRPGQCTMTQEEPLEFADKQIAIVVSPKDGMLHKNPVYQTLASPCGMIMSPGPDIIKVHWNKTTGEMAALPLVSMVVNNYLWTVYAYMTDSTFPLLVTQVIGQTASIVFMVFYYRWTVDHRAVTRLLAGGLAFSLAFTVYVVLGVTGVTNQSDDQVGTTLGYVGLVVNLWMYASPLGTIRHVIRTKSAASLPINISIMMFFSTTLWVALSVVDDDKIIMSLNITGIFLSVTQITVYMRYRPNKSIVAQEDAPVFVDKPISVVISPSSSNQALKSPVYQSFASPIDKTRA</sequence>
<evidence type="ECO:0000256" key="7">
    <source>
        <dbReference type="ARBA" id="ARBA00022597"/>
    </source>
</evidence>
<gene>
    <name evidence="14" type="ORF">JG687_00011769</name>
</gene>
<feature type="transmembrane region" description="Helical" evidence="13">
    <location>
        <begin position="6"/>
        <end position="28"/>
    </location>
</feature>
<feature type="transmembrane region" description="Helical" evidence="13">
    <location>
        <begin position="401"/>
        <end position="421"/>
    </location>
</feature>
<evidence type="ECO:0000256" key="4">
    <source>
        <dbReference type="ARBA" id="ARBA00021741"/>
    </source>
</evidence>
<evidence type="ECO:0000256" key="9">
    <source>
        <dbReference type="ARBA" id="ARBA00022737"/>
    </source>
</evidence>